<dbReference type="CDD" id="cd01095">
    <property type="entry name" value="Nitrilotriacetate_monoxgenase"/>
    <property type="match status" value="1"/>
</dbReference>
<dbReference type="InterPro" id="IPR023214">
    <property type="entry name" value="HAD_sf"/>
</dbReference>
<keyword evidence="4 7" id="KW-0503">Monooxygenase</keyword>
<keyword evidence="1" id="KW-0285">Flavoprotein</keyword>
<dbReference type="NCBIfam" id="TIGR03860">
    <property type="entry name" value="FMN_nitrolo"/>
    <property type="match status" value="1"/>
</dbReference>
<dbReference type="Gene3D" id="3.20.20.30">
    <property type="entry name" value="Luciferase-like domain"/>
    <property type="match status" value="1"/>
</dbReference>
<sequence length="720" mass="78699">MHLGVVPLGSGGYGQHRLWRDPAIPADASVNLDWYKDLVQQSESAAFDFVFLADSLFVGPQSSPHSMNRFEPFTLLSALATHTRRIGLVATASTSYNSPFNLARRIASLDLLSGGRAGWNVVTTGDPGTAANFSRPAHYTSEERYERAHEYVDVVRGLWDSYEDDAFLYDKEHGRFADLAKQHALNHAGRHFTVAGPLNIQRSRQGHPVLFQAGDSVLGRDLGACVSDAVFTNASRRADLHDFSTDMRKRVASAGRAPHDVLIFPSIRIVVGDTDAEARDLALDFQDRDHPFEESFAELRRWFGWREFDQNELDEPFPAAAAAAATNAYKSRAERITQDAVRNGLTLRQTVESLRRRQLSEFVGSPATVANLMQSWWQSGDCDGYILGADRPENFKRIATEVVPILQERGVFRSGYESETLRGNLGVPARPNRYSTRSCGTTDLIGAPKPQPPLSALVLDLDGVTWRGGKPVENIHEVVHYAEKVGLEVCFLTNNSSQSRTELRDRLSAIDIAVDPGRIFTAASITAAHLAAEAGEHGYYVTVGGGPVLLQELRSAGLTADSLADYLASKTETSPRCTIVTGYMPEFGYSDMAQLLSISNEIEEIISTERDQWARSASGPQPASAWFVAGIEETLDKCSTTIGKPSAIALETVARDLDVDLQSTLMVGDSLRSDIAAATNAGALSCHFKDPAHHVSEEGPTATYTVSSLAELRELIETLV</sequence>
<dbReference type="Proteomes" id="UP000199352">
    <property type="component" value="Unassembled WGS sequence"/>
</dbReference>
<dbReference type="InterPro" id="IPR011251">
    <property type="entry name" value="Luciferase-like_dom"/>
</dbReference>
<comment type="similarity">
    <text evidence="5">Belongs to the NtaA/SnaA/DszA monooxygenase family.</text>
</comment>
<proteinExistence type="inferred from homology"/>
<dbReference type="EMBL" id="FOFR01000039">
    <property type="protein sequence ID" value="SES36158.1"/>
    <property type="molecule type" value="Genomic_DNA"/>
</dbReference>
<evidence type="ECO:0000256" key="1">
    <source>
        <dbReference type="ARBA" id="ARBA00022630"/>
    </source>
</evidence>
<protein>
    <submittedName>
        <fullName evidence="7">Haloacid Dehalogenase Superfamily Class (Subfamily) IIA/FMN-dependent oxidoreductase, nitrilotriacetate monooxygenase family</fullName>
    </submittedName>
</protein>
<dbReference type="Pfam" id="PF13242">
    <property type="entry name" value="Hydrolase_like"/>
    <property type="match status" value="1"/>
</dbReference>
<dbReference type="InterPro" id="IPR051260">
    <property type="entry name" value="Diverse_substr_monoxygenases"/>
</dbReference>
<dbReference type="SUPFAM" id="SSF56784">
    <property type="entry name" value="HAD-like"/>
    <property type="match status" value="1"/>
</dbReference>
<evidence type="ECO:0000313" key="8">
    <source>
        <dbReference type="Proteomes" id="UP000199352"/>
    </source>
</evidence>
<dbReference type="SUPFAM" id="SSF51679">
    <property type="entry name" value="Bacterial luciferase-like"/>
    <property type="match status" value="1"/>
</dbReference>
<dbReference type="PANTHER" id="PTHR30011">
    <property type="entry name" value="ALKANESULFONATE MONOOXYGENASE-RELATED"/>
    <property type="match status" value="1"/>
</dbReference>
<dbReference type="InterPro" id="IPR036661">
    <property type="entry name" value="Luciferase-like_sf"/>
</dbReference>
<evidence type="ECO:0000256" key="5">
    <source>
        <dbReference type="ARBA" id="ARBA00033748"/>
    </source>
</evidence>
<dbReference type="RefSeq" id="WP_177221670.1">
    <property type="nucleotide sequence ID" value="NZ_FOFR01000039.1"/>
</dbReference>
<evidence type="ECO:0000313" key="7">
    <source>
        <dbReference type="EMBL" id="SES36158.1"/>
    </source>
</evidence>
<dbReference type="PANTHER" id="PTHR30011:SF16">
    <property type="entry name" value="C2H2 FINGER DOMAIN TRANSCRIPTION FACTOR (EUROFUNG)-RELATED"/>
    <property type="match status" value="1"/>
</dbReference>
<keyword evidence="8" id="KW-1185">Reference proteome</keyword>
<feature type="domain" description="Luciferase-like" evidence="6">
    <location>
        <begin position="31"/>
        <end position="379"/>
    </location>
</feature>
<dbReference type="STRING" id="402600.SAMN05216188_13929"/>
<dbReference type="InterPro" id="IPR016215">
    <property type="entry name" value="NTA_MOA"/>
</dbReference>
<dbReference type="GO" id="GO:0016705">
    <property type="term" value="F:oxidoreductase activity, acting on paired donors, with incorporation or reduction of molecular oxygen"/>
    <property type="evidence" value="ECO:0007669"/>
    <property type="project" value="InterPro"/>
</dbReference>
<accession>A0A1H9WQF7</accession>
<evidence type="ECO:0000256" key="2">
    <source>
        <dbReference type="ARBA" id="ARBA00022643"/>
    </source>
</evidence>
<dbReference type="Pfam" id="PF13344">
    <property type="entry name" value="Hydrolase_6"/>
    <property type="match status" value="1"/>
</dbReference>
<evidence type="ECO:0000256" key="3">
    <source>
        <dbReference type="ARBA" id="ARBA00023002"/>
    </source>
</evidence>
<dbReference type="AlphaFoldDB" id="A0A1H9WQF7"/>
<keyword evidence="3" id="KW-0560">Oxidoreductase</keyword>
<name>A0A1H9WQF7_9PSEU</name>
<dbReference type="Pfam" id="PF00296">
    <property type="entry name" value="Bac_luciferase"/>
    <property type="match status" value="1"/>
</dbReference>
<dbReference type="InterPro" id="IPR036412">
    <property type="entry name" value="HAD-like_sf"/>
</dbReference>
<reference evidence="8" key="1">
    <citation type="submission" date="2016-10" db="EMBL/GenBank/DDBJ databases">
        <authorList>
            <person name="Varghese N."/>
            <person name="Submissions S."/>
        </authorList>
    </citation>
    <scope>NUCLEOTIDE SEQUENCE [LARGE SCALE GENOMIC DNA]</scope>
    <source>
        <strain evidence="8">CGMCC 4.3525</strain>
    </source>
</reference>
<dbReference type="GO" id="GO:0004497">
    <property type="term" value="F:monooxygenase activity"/>
    <property type="evidence" value="ECO:0007669"/>
    <property type="project" value="UniProtKB-KW"/>
</dbReference>
<gene>
    <name evidence="7" type="ORF">SAMN05216188_13929</name>
</gene>
<keyword evidence="2" id="KW-0288">FMN</keyword>
<organism evidence="7 8">
    <name type="scientific">Lentzea xinjiangensis</name>
    <dbReference type="NCBI Taxonomy" id="402600"/>
    <lineage>
        <taxon>Bacteria</taxon>
        <taxon>Bacillati</taxon>
        <taxon>Actinomycetota</taxon>
        <taxon>Actinomycetes</taxon>
        <taxon>Pseudonocardiales</taxon>
        <taxon>Pseudonocardiaceae</taxon>
        <taxon>Lentzea</taxon>
    </lineage>
</organism>
<dbReference type="Gene3D" id="3.40.50.1000">
    <property type="entry name" value="HAD superfamily/HAD-like"/>
    <property type="match status" value="2"/>
</dbReference>
<evidence type="ECO:0000259" key="6">
    <source>
        <dbReference type="Pfam" id="PF00296"/>
    </source>
</evidence>
<evidence type="ECO:0000256" key="4">
    <source>
        <dbReference type="ARBA" id="ARBA00023033"/>
    </source>
</evidence>
<dbReference type="InterPro" id="IPR006357">
    <property type="entry name" value="HAD-SF_hydro_IIA"/>
</dbReference>